<name>A0A8A7K9E4_9FIRM</name>
<sequence length="445" mass="52031">MQANNLIDEYLRVVKGDIENYYKDYQFLKERVKNSTAIYKGEPVDFLYQPLFFTKEEVRGFENLLMILNRIIKKVINEYRNSAKFRSYFAFPELMEELLLVEPGYGVDIPMGRFDIFYQPDASVKFCELNTDGASAMNEVRVLQKVMLDAKALNIIKKNYQLTGFELFYSWLDTIIKNYRIFAEGKNKKDRPNIAIMDFDGEGTIYEFKEFQKRFIQAGYQTVICDPRDFNYTNGKLYYKNIEIDLIYRRATTGRLIEESKSITDFIKAYKDGAVCVVGGLVSQIIHNKLFFAILHDKKKVDFLTEQEYDFIKRYIPYTAVIADANSKVMDSLLDNKNKYILKPFDRFAGKGVYAGRDFSNFKWQDIVARVRSRDYLLQEFVEIPGREMISEKEGKLLIERYGYLLGLFSYNGLLQGLYTRVGRKNIIAAAGESFTIPNYIIEKK</sequence>
<evidence type="ECO:0000313" key="1">
    <source>
        <dbReference type="EMBL" id="QTL98376.1"/>
    </source>
</evidence>
<dbReference type="KEGG" id="ifn:GM661_10530"/>
<keyword evidence="2" id="KW-1185">Reference proteome</keyword>
<gene>
    <name evidence="1" type="ORF">GM661_10530</name>
</gene>
<proteinExistence type="predicted"/>
<dbReference type="AlphaFoldDB" id="A0A8A7K9E4"/>
<protein>
    <recommendedName>
        <fullName evidence="3">Glutathionylspermidine synthase pre-ATP-grasp-like domain-containing protein</fullName>
    </recommendedName>
</protein>
<organism evidence="1 2">
    <name type="scientific">Iocasia fonsfrigidae</name>
    <dbReference type="NCBI Taxonomy" id="2682810"/>
    <lineage>
        <taxon>Bacteria</taxon>
        <taxon>Bacillati</taxon>
        <taxon>Bacillota</taxon>
        <taxon>Clostridia</taxon>
        <taxon>Halanaerobiales</taxon>
        <taxon>Halanaerobiaceae</taxon>
        <taxon>Iocasia</taxon>
    </lineage>
</organism>
<reference evidence="1" key="1">
    <citation type="submission" date="2019-12" db="EMBL/GenBank/DDBJ databases">
        <authorList>
            <person name="zhang j."/>
            <person name="sun C.M."/>
        </authorList>
    </citation>
    <scope>NUCLEOTIDE SEQUENCE</scope>
    <source>
        <strain evidence="1">NS-1</strain>
    </source>
</reference>
<dbReference type="SUPFAM" id="SSF56059">
    <property type="entry name" value="Glutathione synthetase ATP-binding domain-like"/>
    <property type="match status" value="1"/>
</dbReference>
<dbReference type="EMBL" id="CP046640">
    <property type="protein sequence ID" value="QTL98376.1"/>
    <property type="molecule type" value="Genomic_DNA"/>
</dbReference>
<evidence type="ECO:0008006" key="3">
    <source>
        <dbReference type="Google" id="ProtNLM"/>
    </source>
</evidence>
<evidence type="ECO:0000313" key="2">
    <source>
        <dbReference type="Proteomes" id="UP000665020"/>
    </source>
</evidence>
<dbReference type="Proteomes" id="UP000665020">
    <property type="component" value="Chromosome"/>
</dbReference>
<accession>A0A8A7K9E4</accession>
<dbReference type="RefSeq" id="WP_230866811.1">
    <property type="nucleotide sequence ID" value="NZ_CP046640.1"/>
</dbReference>